<name>A0ABY5P7F9_9LACT</name>
<dbReference type="Pfam" id="PF00005">
    <property type="entry name" value="ABC_tran"/>
    <property type="match status" value="1"/>
</dbReference>
<feature type="domain" description="ABC transporter" evidence="4">
    <location>
        <begin position="4"/>
        <end position="195"/>
    </location>
</feature>
<dbReference type="SUPFAM" id="SSF52540">
    <property type="entry name" value="P-loop containing nucleoside triphosphate hydrolases"/>
    <property type="match status" value="1"/>
</dbReference>
<dbReference type="PANTHER" id="PTHR42798">
    <property type="entry name" value="LIPOPROTEIN-RELEASING SYSTEM ATP-BINDING PROTEIN LOLD"/>
    <property type="match status" value="1"/>
</dbReference>
<evidence type="ECO:0000256" key="3">
    <source>
        <dbReference type="ARBA" id="ARBA00022840"/>
    </source>
</evidence>
<dbReference type="InterPro" id="IPR017871">
    <property type="entry name" value="ABC_transporter-like_CS"/>
</dbReference>
<evidence type="ECO:0000256" key="2">
    <source>
        <dbReference type="ARBA" id="ARBA00022741"/>
    </source>
</evidence>
<evidence type="ECO:0000259" key="4">
    <source>
        <dbReference type="PROSITE" id="PS50893"/>
    </source>
</evidence>
<dbReference type="Proteomes" id="UP001315967">
    <property type="component" value="Chromosome"/>
</dbReference>
<dbReference type="EMBL" id="CP102453">
    <property type="protein sequence ID" value="UUX34469.1"/>
    <property type="molecule type" value="Genomic_DNA"/>
</dbReference>
<keyword evidence="6" id="KW-1185">Reference proteome</keyword>
<reference evidence="5 6" key="1">
    <citation type="submission" date="2022-08" db="EMBL/GenBank/DDBJ databases">
        <title>Aerococcaceae sp. nov isolated from spoiled eye mask.</title>
        <authorList>
            <person name="Zhou G."/>
            <person name="Xie X.-B."/>
            <person name="Shi Q.-S."/>
            <person name="Wang Y.-S."/>
            <person name="Wen X."/>
            <person name="Peng H."/>
            <person name="Yang X.-J."/>
            <person name="Tao H.-B."/>
            <person name="Huang X.-M."/>
        </authorList>
    </citation>
    <scope>NUCLEOTIDE SEQUENCE [LARGE SCALE GENOMIC DNA]</scope>
    <source>
        <strain evidence="6">DM20194951</strain>
    </source>
</reference>
<dbReference type="InterPro" id="IPR003593">
    <property type="entry name" value="AAA+_ATPase"/>
</dbReference>
<dbReference type="PANTHER" id="PTHR42798:SF7">
    <property type="entry name" value="ALPHA-D-RIBOSE 1-METHYLPHOSPHONATE 5-TRIPHOSPHATE SYNTHASE SUBUNIT PHNL"/>
    <property type="match status" value="1"/>
</dbReference>
<evidence type="ECO:0000313" key="5">
    <source>
        <dbReference type="EMBL" id="UUX34469.1"/>
    </source>
</evidence>
<dbReference type="Gene3D" id="3.40.50.300">
    <property type="entry name" value="P-loop containing nucleotide triphosphate hydrolases"/>
    <property type="match status" value="1"/>
</dbReference>
<dbReference type="InterPro" id="IPR027417">
    <property type="entry name" value="P-loop_NTPase"/>
</dbReference>
<evidence type="ECO:0000256" key="1">
    <source>
        <dbReference type="ARBA" id="ARBA00005417"/>
    </source>
</evidence>
<dbReference type="RefSeq" id="WP_313793971.1">
    <property type="nucleotide sequence ID" value="NZ_CP102453.1"/>
</dbReference>
<organism evidence="5 6">
    <name type="scientific">Fundicoccus culcitae</name>
    <dbReference type="NCBI Taxonomy" id="2969821"/>
    <lineage>
        <taxon>Bacteria</taxon>
        <taxon>Bacillati</taxon>
        <taxon>Bacillota</taxon>
        <taxon>Bacilli</taxon>
        <taxon>Lactobacillales</taxon>
        <taxon>Aerococcaceae</taxon>
        <taxon>Fundicoccus</taxon>
    </lineage>
</organism>
<dbReference type="SMART" id="SM00382">
    <property type="entry name" value="AAA"/>
    <property type="match status" value="1"/>
</dbReference>
<gene>
    <name evidence="5" type="ORF">NRE15_02125</name>
</gene>
<keyword evidence="3 5" id="KW-0067">ATP-binding</keyword>
<comment type="similarity">
    <text evidence="1">Belongs to the ABC transporter superfamily.</text>
</comment>
<dbReference type="GO" id="GO:0005524">
    <property type="term" value="F:ATP binding"/>
    <property type="evidence" value="ECO:0007669"/>
    <property type="project" value="UniProtKB-KW"/>
</dbReference>
<dbReference type="PROSITE" id="PS50893">
    <property type="entry name" value="ABC_TRANSPORTER_2"/>
    <property type="match status" value="1"/>
</dbReference>
<sequence length="195" mass="22283">MNETISIEINNLSLNDEQYLNFSHTFRLGEPTVITGKSGSGKTTILKYLMGLKQNHKVQIAFNGNIKEESAPIFQDFKLVSYLSGYKNVCLPFELNKLEINKSELERLISQLQIDFSLKKKVNKLSGGQQQKLAILRALFQDKAIILGDEITSNLDQSYSDFISDFILERYSNRIIILVSHDPIVKEKCKHQIEL</sequence>
<keyword evidence="2" id="KW-0547">Nucleotide-binding</keyword>
<proteinExistence type="inferred from homology"/>
<dbReference type="InterPro" id="IPR003439">
    <property type="entry name" value="ABC_transporter-like_ATP-bd"/>
</dbReference>
<protein>
    <submittedName>
        <fullName evidence="5">ATP-binding cassette domain-containing protein</fullName>
    </submittedName>
</protein>
<accession>A0ABY5P7F9</accession>
<dbReference type="PROSITE" id="PS00211">
    <property type="entry name" value="ABC_TRANSPORTER_1"/>
    <property type="match status" value="1"/>
</dbReference>
<evidence type="ECO:0000313" key="6">
    <source>
        <dbReference type="Proteomes" id="UP001315967"/>
    </source>
</evidence>